<dbReference type="Proteomes" id="UP000296049">
    <property type="component" value="Unassembled WGS sequence"/>
</dbReference>
<accession>R0K5Z6</accession>
<sequence length="61" mass="6471">LERKIISGSCLAKTPLSSVDLQASVNFPFGSAVITSGLLPLESRNNQACTERVPVVLLGWS</sequence>
<name>R0K5Z6_ANAPL</name>
<dbReference type="AlphaFoldDB" id="R0K5Z6"/>
<proteinExistence type="predicted"/>
<gene>
    <name evidence="1" type="ORF">Anapl_06917</name>
</gene>
<feature type="non-terminal residue" evidence="1">
    <location>
        <position position="1"/>
    </location>
</feature>
<dbReference type="HOGENOM" id="CLU_2928521_0_0_1"/>
<organism evidence="1 2">
    <name type="scientific">Anas platyrhynchos</name>
    <name type="common">Mallard</name>
    <name type="synonym">Anas boschas</name>
    <dbReference type="NCBI Taxonomy" id="8839"/>
    <lineage>
        <taxon>Eukaryota</taxon>
        <taxon>Metazoa</taxon>
        <taxon>Chordata</taxon>
        <taxon>Craniata</taxon>
        <taxon>Vertebrata</taxon>
        <taxon>Euteleostomi</taxon>
        <taxon>Archelosauria</taxon>
        <taxon>Archosauria</taxon>
        <taxon>Dinosauria</taxon>
        <taxon>Saurischia</taxon>
        <taxon>Theropoda</taxon>
        <taxon>Coelurosauria</taxon>
        <taxon>Aves</taxon>
        <taxon>Neognathae</taxon>
        <taxon>Galloanserae</taxon>
        <taxon>Anseriformes</taxon>
        <taxon>Anatidae</taxon>
        <taxon>Anatinae</taxon>
        <taxon>Anas</taxon>
    </lineage>
</organism>
<protein>
    <submittedName>
        <fullName evidence="1">Uncharacterized protein</fullName>
    </submittedName>
</protein>
<evidence type="ECO:0000313" key="2">
    <source>
        <dbReference type="Proteomes" id="UP000296049"/>
    </source>
</evidence>
<evidence type="ECO:0000313" key="1">
    <source>
        <dbReference type="EMBL" id="EOB05581.1"/>
    </source>
</evidence>
<keyword evidence="2" id="KW-1185">Reference proteome</keyword>
<dbReference type="EMBL" id="KB742680">
    <property type="protein sequence ID" value="EOB05581.1"/>
    <property type="molecule type" value="Genomic_DNA"/>
</dbReference>
<reference evidence="2" key="1">
    <citation type="journal article" date="2013" name="Nat. Genet.">
        <title>The duck genome and transcriptome provide insight into an avian influenza virus reservoir species.</title>
        <authorList>
            <person name="Huang Y."/>
            <person name="Li Y."/>
            <person name="Burt D.W."/>
            <person name="Chen H."/>
            <person name="Zhang Y."/>
            <person name="Qian W."/>
            <person name="Kim H."/>
            <person name="Gan S."/>
            <person name="Zhao Y."/>
            <person name="Li J."/>
            <person name="Yi K."/>
            <person name="Feng H."/>
            <person name="Zhu P."/>
            <person name="Li B."/>
            <person name="Liu Q."/>
            <person name="Fairley S."/>
            <person name="Magor K.E."/>
            <person name="Du Z."/>
            <person name="Hu X."/>
            <person name="Goodman L."/>
            <person name="Tafer H."/>
            <person name="Vignal A."/>
            <person name="Lee T."/>
            <person name="Kim K.W."/>
            <person name="Sheng Z."/>
            <person name="An Y."/>
            <person name="Searle S."/>
            <person name="Herrero J."/>
            <person name="Groenen M.A."/>
            <person name="Crooijmans R.P."/>
            <person name="Faraut T."/>
            <person name="Cai Q."/>
            <person name="Webster R.G."/>
            <person name="Aldridge J.R."/>
            <person name="Warren W.C."/>
            <person name="Bartschat S."/>
            <person name="Kehr S."/>
            <person name="Marz M."/>
            <person name="Stadler P.F."/>
            <person name="Smith J."/>
            <person name="Kraus R.H."/>
            <person name="Zhao Y."/>
            <person name="Ren L."/>
            <person name="Fei J."/>
            <person name="Morisson M."/>
            <person name="Kaiser P."/>
            <person name="Griffin D.K."/>
            <person name="Rao M."/>
            <person name="Pitel F."/>
            <person name="Wang J."/>
            <person name="Li N."/>
        </authorList>
    </citation>
    <scope>NUCLEOTIDE SEQUENCE [LARGE SCALE GENOMIC DNA]</scope>
</reference>
<feature type="non-terminal residue" evidence="1">
    <location>
        <position position="61"/>
    </location>
</feature>